<name>A0AB38V127_9MYCO</name>
<evidence type="ECO:0000313" key="2">
    <source>
        <dbReference type="EMBL" id="VBA33336.1"/>
    </source>
</evidence>
<dbReference type="Proteomes" id="UP000279331">
    <property type="component" value="Unassembled WGS sequence"/>
</dbReference>
<proteinExistence type="predicted"/>
<evidence type="ECO:0000313" key="3">
    <source>
        <dbReference type="Proteomes" id="UP000271464"/>
    </source>
</evidence>
<keyword evidence="3" id="KW-1185">Reference proteome</keyword>
<organism evidence="1 4">
    <name type="scientific">Mycobacterium persicum</name>
    <dbReference type="NCBI Taxonomy" id="1487726"/>
    <lineage>
        <taxon>Bacteria</taxon>
        <taxon>Bacillati</taxon>
        <taxon>Actinomycetota</taxon>
        <taxon>Actinomycetes</taxon>
        <taxon>Mycobacteriales</taxon>
        <taxon>Mycobacteriaceae</taxon>
        <taxon>Mycobacterium</taxon>
    </lineage>
</organism>
<reference evidence="3 4" key="1">
    <citation type="submission" date="2018-09" db="EMBL/GenBank/DDBJ databases">
        <authorList>
            <person name="Tagini F."/>
        </authorList>
    </citation>
    <scope>NUCLEOTIDE SEQUENCE [LARGE SCALE GENOMIC DNA]</scope>
    <source>
        <strain evidence="2 3">MK4</strain>
        <strain evidence="1 4">MK42</strain>
    </source>
</reference>
<sequence>MRLPDRGQDGAPLVVQHAGTALGGRRGGIQQLGLVVGGYDVAGHRRFHRLIALAVPVQRVGLALDGAHHRASARRQVTPVGGVLGQMRHGVSAQRRLGGDHVLRTVPVIVAATFVSKSAASESVAS</sequence>
<gene>
    <name evidence="1" type="ORF">LAUMK42_05592</name>
    <name evidence="2" type="ORF">LAUMK4_05918</name>
</gene>
<evidence type="ECO:0000313" key="4">
    <source>
        <dbReference type="Proteomes" id="UP000279331"/>
    </source>
</evidence>
<dbReference type="Proteomes" id="UP000271464">
    <property type="component" value="Unassembled WGS sequence"/>
</dbReference>
<accession>A0AB38V127</accession>
<comment type="caution">
    <text evidence="1">The sequence shown here is derived from an EMBL/GenBank/DDBJ whole genome shotgun (WGS) entry which is preliminary data.</text>
</comment>
<evidence type="ECO:0000313" key="1">
    <source>
        <dbReference type="EMBL" id="VAZ86738.1"/>
    </source>
</evidence>
<dbReference type="EMBL" id="UPHL01000176">
    <property type="protein sequence ID" value="VAZ86738.1"/>
    <property type="molecule type" value="Genomic_DNA"/>
</dbReference>
<dbReference type="EMBL" id="UPHM01000176">
    <property type="protein sequence ID" value="VBA33336.1"/>
    <property type="molecule type" value="Genomic_DNA"/>
</dbReference>
<dbReference type="AlphaFoldDB" id="A0AB38V127"/>
<protein>
    <submittedName>
        <fullName evidence="1">Uncharacterized protein</fullName>
    </submittedName>
</protein>